<sequence length="380" mass="43415">MAIQLEKYKAGHWQPGTGYKYFLPVKVNDQWQWADAQLNTLLEKASIRLGELNSYARLVPNIDLFISLHVTKEAVVSSRIEGTQTNIAEAMLPEEEITPERRNDWKEVNNYTHALNEAIKSLSKLPLSSRLLRQAHQKLMTGVRGEHKLPGAFRSSQNWIGGSGPADAIFVPPAHVHVDELMGDLENFLHNDQISVPALVRIGIAHYQFETIHPFLDGNGRIGRLLITLFLVDQDILHQPLLYLSSYFEKNKSHYYDNLTRVREKNDMLHWLKYFLIGVEKTAQEAVETLSKVITLKQDLENSLHREWGRRTQSALKLLLQLFEHPVVTVKEAQSICQLSKKAAGELIESFEKAGILVEQTGQSRNRIYLFAPYVELFKG</sequence>
<dbReference type="EMBL" id="BAABHC010000010">
    <property type="protein sequence ID" value="GAA4431776.1"/>
    <property type="molecule type" value="Genomic_DNA"/>
</dbReference>
<dbReference type="PIRSF" id="PIRSF038925">
    <property type="entry name" value="AMP-prot_trans"/>
    <property type="match status" value="1"/>
</dbReference>
<organism evidence="2 3">
    <name type="scientific">Pontibacter saemangeumensis</name>
    <dbReference type="NCBI Taxonomy" id="1084525"/>
    <lineage>
        <taxon>Bacteria</taxon>
        <taxon>Pseudomonadati</taxon>
        <taxon>Bacteroidota</taxon>
        <taxon>Cytophagia</taxon>
        <taxon>Cytophagales</taxon>
        <taxon>Hymenobacteraceae</taxon>
        <taxon>Pontibacter</taxon>
    </lineage>
</organism>
<dbReference type="Pfam" id="PF02661">
    <property type="entry name" value="Fic"/>
    <property type="match status" value="1"/>
</dbReference>
<dbReference type="Gene3D" id="1.10.3290.10">
    <property type="entry name" value="Fido-like domain"/>
    <property type="match status" value="1"/>
</dbReference>
<dbReference type="Proteomes" id="UP001500552">
    <property type="component" value="Unassembled WGS sequence"/>
</dbReference>
<accession>A0ABP8LMI1</accession>
<dbReference type="PANTHER" id="PTHR13504:SF38">
    <property type="entry name" value="FIDO DOMAIN-CONTAINING PROTEIN"/>
    <property type="match status" value="1"/>
</dbReference>
<comment type="caution">
    <text evidence="2">The sequence shown here is derived from an EMBL/GenBank/DDBJ whole genome shotgun (WGS) entry which is preliminary data.</text>
</comment>
<dbReference type="SUPFAM" id="SSF140931">
    <property type="entry name" value="Fic-like"/>
    <property type="match status" value="1"/>
</dbReference>
<dbReference type="RefSeq" id="WP_345158691.1">
    <property type="nucleotide sequence ID" value="NZ_BAABHC010000010.1"/>
</dbReference>
<dbReference type="InterPro" id="IPR040198">
    <property type="entry name" value="Fido_containing"/>
</dbReference>
<evidence type="ECO:0000259" key="1">
    <source>
        <dbReference type="PROSITE" id="PS51459"/>
    </source>
</evidence>
<feature type="domain" description="Fido" evidence="1">
    <location>
        <begin position="127"/>
        <end position="277"/>
    </location>
</feature>
<name>A0ABP8LMI1_9BACT</name>
<dbReference type="InterPro" id="IPR003812">
    <property type="entry name" value="Fido"/>
</dbReference>
<evidence type="ECO:0000313" key="3">
    <source>
        <dbReference type="Proteomes" id="UP001500552"/>
    </source>
</evidence>
<dbReference type="PANTHER" id="PTHR13504">
    <property type="entry name" value="FIDO DOMAIN-CONTAINING PROTEIN DDB_G0283145"/>
    <property type="match status" value="1"/>
</dbReference>
<dbReference type="InterPro" id="IPR036597">
    <property type="entry name" value="Fido-like_dom_sf"/>
</dbReference>
<reference evidence="3" key="1">
    <citation type="journal article" date="2019" name="Int. J. Syst. Evol. Microbiol.">
        <title>The Global Catalogue of Microorganisms (GCM) 10K type strain sequencing project: providing services to taxonomists for standard genome sequencing and annotation.</title>
        <authorList>
            <consortium name="The Broad Institute Genomics Platform"/>
            <consortium name="The Broad Institute Genome Sequencing Center for Infectious Disease"/>
            <person name="Wu L."/>
            <person name="Ma J."/>
        </authorList>
    </citation>
    <scope>NUCLEOTIDE SEQUENCE [LARGE SCALE GENOMIC DNA]</scope>
    <source>
        <strain evidence="3">JCM 17926</strain>
    </source>
</reference>
<evidence type="ECO:0000313" key="2">
    <source>
        <dbReference type="EMBL" id="GAA4431776.1"/>
    </source>
</evidence>
<dbReference type="Pfam" id="PF13784">
    <property type="entry name" value="Fic_N"/>
    <property type="match status" value="1"/>
</dbReference>
<dbReference type="InterPro" id="IPR025758">
    <property type="entry name" value="Fic/DOC_N"/>
</dbReference>
<protein>
    <submittedName>
        <fullName evidence="2">Fic family protein</fullName>
    </submittedName>
</protein>
<dbReference type="InterPro" id="IPR026287">
    <property type="entry name" value="SoFic-like"/>
</dbReference>
<gene>
    <name evidence="2" type="ORF">GCM10023188_19660</name>
</gene>
<proteinExistence type="predicted"/>
<keyword evidence="3" id="KW-1185">Reference proteome</keyword>
<dbReference type="PROSITE" id="PS51459">
    <property type="entry name" value="FIDO"/>
    <property type="match status" value="1"/>
</dbReference>